<dbReference type="STRING" id="445971.ANASTE_00729"/>
<dbReference type="AlphaFoldDB" id="B1C7M7"/>
<accession>B1C7M7</accession>
<dbReference type="GeneID" id="97999626"/>
<reference evidence="1" key="2">
    <citation type="submission" date="2013-08" db="EMBL/GenBank/DDBJ databases">
        <title>Draft genome sequence of Anaerofustis stercorihominis (DSM 17244).</title>
        <authorList>
            <person name="Sudarsanam P."/>
            <person name="Ley R."/>
            <person name="Guruge J."/>
            <person name="Turnbaugh P.J."/>
            <person name="Mahowald M."/>
            <person name="Liep D."/>
            <person name="Gordon J."/>
        </authorList>
    </citation>
    <scope>NUCLEOTIDE SEQUENCE</scope>
    <source>
        <strain evidence="1">DSM 17244</strain>
    </source>
</reference>
<gene>
    <name evidence="1" type="ORF">ANASTE_00729</name>
</gene>
<comment type="caution">
    <text evidence="1">The sequence shown here is derived from an EMBL/GenBank/DDBJ whole genome shotgun (WGS) entry which is preliminary data.</text>
</comment>
<dbReference type="RefSeq" id="WP_007049178.1">
    <property type="nucleotide sequence ID" value="NZ_DS560015.1"/>
</dbReference>
<evidence type="ECO:0000313" key="1">
    <source>
        <dbReference type="EMBL" id="EDS73014.1"/>
    </source>
</evidence>
<keyword evidence="2" id="KW-1185">Reference proteome</keyword>
<reference evidence="1" key="1">
    <citation type="submission" date="2008-01" db="EMBL/GenBank/DDBJ databases">
        <authorList>
            <person name="Fulton L."/>
            <person name="Clifton S."/>
            <person name="Fulton B."/>
            <person name="Xu J."/>
            <person name="Minx P."/>
            <person name="Pepin K.H."/>
            <person name="Johnson M."/>
            <person name="Thiruvilangam P."/>
            <person name="Bhonagiri V."/>
            <person name="Nash W.E."/>
            <person name="Mardis E.R."/>
            <person name="Wilson R.K."/>
        </authorList>
    </citation>
    <scope>NUCLEOTIDE SEQUENCE [LARGE SCALE GENOMIC DNA]</scope>
    <source>
        <strain evidence="1">DSM 17244</strain>
    </source>
</reference>
<organism evidence="1 2">
    <name type="scientific">Anaerofustis stercorihominis DSM 17244</name>
    <dbReference type="NCBI Taxonomy" id="445971"/>
    <lineage>
        <taxon>Bacteria</taxon>
        <taxon>Bacillati</taxon>
        <taxon>Bacillota</taxon>
        <taxon>Clostridia</taxon>
        <taxon>Eubacteriales</taxon>
        <taxon>Eubacteriaceae</taxon>
        <taxon>Anaerofustis</taxon>
    </lineage>
</organism>
<dbReference type="OrthoDB" id="9958028at2"/>
<protein>
    <submittedName>
        <fullName evidence="1">Uncharacterized protein</fullName>
    </submittedName>
</protein>
<dbReference type="HOGENOM" id="CLU_2191492_0_0_9"/>
<proteinExistence type="predicted"/>
<sequence length="108" mass="12442">MSIKYGNTGYLVFTVSDKSTFDLSLVDKVLFTFGEGSKQIIKEYPTEVELYNGRSFLVRFSQEDTYRFKEGDSIEYDVKFIFKTGDVVSSEIGEVEIEEVVNKKTYEV</sequence>
<dbReference type="EMBL" id="ABIL02000005">
    <property type="protein sequence ID" value="EDS73014.1"/>
    <property type="molecule type" value="Genomic_DNA"/>
</dbReference>
<name>B1C7M7_9FIRM</name>
<evidence type="ECO:0000313" key="2">
    <source>
        <dbReference type="Proteomes" id="UP000005178"/>
    </source>
</evidence>
<dbReference type="Proteomes" id="UP000005178">
    <property type="component" value="Unassembled WGS sequence"/>
</dbReference>